<dbReference type="EMBL" id="CP011412">
    <property type="protein sequence ID" value="AKH19608.1"/>
    <property type="molecule type" value="Genomic_DNA"/>
</dbReference>
<protein>
    <submittedName>
        <fullName evidence="1">HAD family hydrolase</fullName>
    </submittedName>
</protein>
<dbReference type="PANTHER" id="PTHR43434:SF24">
    <property type="entry name" value="HYDROLASE-RELATED"/>
    <property type="match status" value="1"/>
</dbReference>
<dbReference type="SFLD" id="SFLDG01129">
    <property type="entry name" value="C1.5:_HAD__Beta-PGM__Phosphata"/>
    <property type="match status" value="1"/>
</dbReference>
<evidence type="ECO:0000313" key="1">
    <source>
        <dbReference type="EMBL" id="AKH19608.1"/>
    </source>
</evidence>
<dbReference type="KEGG" id="seds:AAY24_03695"/>
<reference evidence="1 2" key="1">
    <citation type="journal article" date="2015" name="Genome Announc.">
        <title>Complete Genome Sequence of Sedimenticola thiotaurini Strain SIP-G1, a Polyphosphate- and Polyhydroxyalkanoate-Accumulating Sulfur-Oxidizing Gammaproteobacterium Isolated from Salt Marsh Sediments.</title>
        <authorList>
            <person name="Flood B.E."/>
            <person name="Jones D.S."/>
            <person name="Bailey J.V."/>
        </authorList>
    </citation>
    <scope>NUCLEOTIDE SEQUENCE [LARGE SCALE GENOMIC DNA]</scope>
    <source>
        <strain evidence="1 2">SIP-G1</strain>
    </source>
</reference>
<evidence type="ECO:0000313" key="2">
    <source>
        <dbReference type="Proteomes" id="UP000034410"/>
    </source>
</evidence>
<dbReference type="GO" id="GO:0008967">
    <property type="term" value="F:phosphoglycolate phosphatase activity"/>
    <property type="evidence" value="ECO:0007669"/>
    <property type="project" value="TreeGrafter"/>
</dbReference>
<dbReference type="GO" id="GO:0005829">
    <property type="term" value="C:cytosol"/>
    <property type="evidence" value="ECO:0007669"/>
    <property type="project" value="TreeGrafter"/>
</dbReference>
<dbReference type="InterPro" id="IPR023198">
    <property type="entry name" value="PGP-like_dom2"/>
</dbReference>
<dbReference type="PATRIC" id="fig|1543721.4.peg.774"/>
<gene>
    <name evidence="1" type="ORF">AAY24_03695</name>
</gene>
<dbReference type="SFLD" id="SFLDS00003">
    <property type="entry name" value="Haloacid_Dehalogenase"/>
    <property type="match status" value="1"/>
</dbReference>
<keyword evidence="2" id="KW-1185">Reference proteome</keyword>
<dbReference type="InterPro" id="IPR050155">
    <property type="entry name" value="HAD-like_hydrolase_sf"/>
</dbReference>
<dbReference type="PANTHER" id="PTHR43434">
    <property type="entry name" value="PHOSPHOGLYCOLATE PHOSPHATASE"/>
    <property type="match status" value="1"/>
</dbReference>
<keyword evidence="1" id="KW-0378">Hydrolase</keyword>
<name>A0A0F7JY72_9GAMM</name>
<dbReference type="Proteomes" id="UP000034410">
    <property type="component" value="Chromosome"/>
</dbReference>
<dbReference type="InterPro" id="IPR036412">
    <property type="entry name" value="HAD-like_sf"/>
</dbReference>
<dbReference type="OrthoDB" id="9782449at2"/>
<dbReference type="Pfam" id="PF13419">
    <property type="entry name" value="HAD_2"/>
    <property type="match status" value="1"/>
</dbReference>
<sequence length="217" mass="24112">MGREFKLLVFDWDGTLMDSEARIVSCVHAAARDMAIESPSDDRVRDIIGLGLKEALEKLFPGSDNSFKEQFIGFYRDYFLHEDRTPSQLFPGALDVLHGLADEDYLLAVATGKGRPGLNKVLEETGLKSLFHATRCADETFSKPHPEMLVQIMDELAVEPVDTLMIGDTEYDLQMAINAGTHGLAVSYGVHTPERLNRFNPLGCLDDISELSAWLHG</sequence>
<accession>A0A0F7JY72</accession>
<dbReference type="Gene3D" id="3.40.50.1000">
    <property type="entry name" value="HAD superfamily/HAD-like"/>
    <property type="match status" value="1"/>
</dbReference>
<dbReference type="SUPFAM" id="SSF56784">
    <property type="entry name" value="HAD-like"/>
    <property type="match status" value="1"/>
</dbReference>
<dbReference type="InterPro" id="IPR006439">
    <property type="entry name" value="HAD-SF_hydro_IA"/>
</dbReference>
<dbReference type="AlphaFoldDB" id="A0A0F7JY72"/>
<dbReference type="GO" id="GO:0006281">
    <property type="term" value="P:DNA repair"/>
    <property type="evidence" value="ECO:0007669"/>
    <property type="project" value="TreeGrafter"/>
</dbReference>
<dbReference type="InterPro" id="IPR023214">
    <property type="entry name" value="HAD_sf"/>
</dbReference>
<dbReference type="InterPro" id="IPR041492">
    <property type="entry name" value="HAD_2"/>
</dbReference>
<dbReference type="RefSeq" id="WP_046858544.1">
    <property type="nucleotide sequence ID" value="NZ_CP011412.1"/>
</dbReference>
<organism evidence="1 2">
    <name type="scientific">Sedimenticola thiotaurini</name>
    <dbReference type="NCBI Taxonomy" id="1543721"/>
    <lineage>
        <taxon>Bacteria</taxon>
        <taxon>Pseudomonadati</taxon>
        <taxon>Pseudomonadota</taxon>
        <taxon>Gammaproteobacteria</taxon>
        <taxon>Chromatiales</taxon>
        <taxon>Sedimenticolaceae</taxon>
        <taxon>Sedimenticola</taxon>
    </lineage>
</organism>
<dbReference type="Gene3D" id="1.10.150.240">
    <property type="entry name" value="Putative phosphatase, domain 2"/>
    <property type="match status" value="1"/>
</dbReference>
<dbReference type="NCBIfam" id="TIGR01549">
    <property type="entry name" value="HAD-SF-IA-v1"/>
    <property type="match status" value="1"/>
</dbReference>
<proteinExistence type="predicted"/>